<gene>
    <name evidence="1" type="ORF">T4D_11969</name>
</gene>
<accession>A0A0V1FK84</accession>
<evidence type="ECO:0000313" key="1">
    <source>
        <dbReference type="EMBL" id="KRY85683.1"/>
    </source>
</evidence>
<dbReference type="AlphaFoldDB" id="A0A0V1FK84"/>
<proteinExistence type="predicted"/>
<name>A0A0V1FK84_TRIPS</name>
<keyword evidence="2" id="KW-1185">Reference proteome</keyword>
<comment type="caution">
    <text evidence="1">The sequence shown here is derived from an EMBL/GenBank/DDBJ whole genome shotgun (WGS) entry which is preliminary data.</text>
</comment>
<dbReference type="EMBL" id="JYDT01000085">
    <property type="protein sequence ID" value="KRY85683.1"/>
    <property type="molecule type" value="Genomic_DNA"/>
</dbReference>
<organism evidence="1 2">
    <name type="scientific">Trichinella pseudospiralis</name>
    <name type="common">Parasitic roundworm</name>
    <dbReference type="NCBI Taxonomy" id="6337"/>
    <lineage>
        <taxon>Eukaryota</taxon>
        <taxon>Metazoa</taxon>
        <taxon>Ecdysozoa</taxon>
        <taxon>Nematoda</taxon>
        <taxon>Enoplea</taxon>
        <taxon>Dorylaimia</taxon>
        <taxon>Trichinellida</taxon>
        <taxon>Trichinellidae</taxon>
        <taxon>Trichinella</taxon>
    </lineage>
</organism>
<dbReference type="Proteomes" id="UP000054995">
    <property type="component" value="Unassembled WGS sequence"/>
</dbReference>
<evidence type="ECO:0000313" key="2">
    <source>
        <dbReference type="Proteomes" id="UP000054995"/>
    </source>
</evidence>
<protein>
    <submittedName>
        <fullName evidence="1">Uncharacterized protein</fullName>
    </submittedName>
</protein>
<reference evidence="1 2" key="1">
    <citation type="submission" date="2015-01" db="EMBL/GenBank/DDBJ databases">
        <title>Evolution of Trichinella species and genotypes.</title>
        <authorList>
            <person name="Korhonen P.K."/>
            <person name="Edoardo P."/>
            <person name="Giuseppe L.R."/>
            <person name="Gasser R.B."/>
        </authorList>
    </citation>
    <scope>NUCLEOTIDE SEQUENCE [LARGE SCALE GENOMIC DNA]</scope>
    <source>
        <strain evidence="1">ISS470</strain>
    </source>
</reference>
<sequence>MNQPTFILRSTFIRFKLRLLMKENKLEIVEIILTNVFALEKTSLHVFKVLINLVLAFGA</sequence>